<dbReference type="Pfam" id="PF08669">
    <property type="entry name" value="GCV_T_C"/>
    <property type="match status" value="1"/>
</dbReference>
<dbReference type="InterPro" id="IPR028896">
    <property type="entry name" value="GcvT/YgfZ/DmdA"/>
</dbReference>
<evidence type="ECO:0000256" key="3">
    <source>
        <dbReference type="SAM" id="MobiDB-lite"/>
    </source>
</evidence>
<feature type="chain" id="PRO_5004066077" evidence="4">
    <location>
        <begin position="25"/>
        <end position="652"/>
    </location>
</feature>
<proteinExistence type="inferred from homology"/>
<dbReference type="Gene3D" id="3.40.190.10">
    <property type="entry name" value="Periplasmic binding protein-like II"/>
    <property type="match status" value="2"/>
</dbReference>
<feature type="compositionally biased region" description="Basic residues" evidence="3">
    <location>
        <begin position="206"/>
        <end position="218"/>
    </location>
</feature>
<dbReference type="InterPro" id="IPR013977">
    <property type="entry name" value="GcvT_C"/>
</dbReference>
<dbReference type="Gene3D" id="3.30.1360.120">
    <property type="entry name" value="Probable tRNA modification gtpase trme, domain 1"/>
    <property type="match status" value="1"/>
</dbReference>
<feature type="signal peptide" evidence="4">
    <location>
        <begin position="1"/>
        <end position="24"/>
    </location>
</feature>
<keyword evidence="7" id="KW-1185">Reference proteome</keyword>
<dbReference type="eggNOG" id="COG0404">
    <property type="taxonomic scope" value="Bacteria"/>
</dbReference>
<dbReference type="InterPro" id="IPR001638">
    <property type="entry name" value="Solute-binding_3/MltF_N"/>
</dbReference>
<dbReference type="SUPFAM" id="SSF103025">
    <property type="entry name" value="Folate-binding domain"/>
    <property type="match status" value="1"/>
</dbReference>
<accession>M5EHA0</accession>
<sequence length="652" mass="71429">MRLFGSFVLAASLALALATGAASAQDKKLKLGTEGAYPPFNYANADGTLGGFDIDLGKALCAEMKTECEFVVQDFDGSIPALQAGKFDAIINITITPERAEKVDFTHKYYQTPPAIAVPKDSTLSGTSPEDLKGKTLGVQSATIHQNFAEQQYSGSTVRAYPTGDDARADMVNGRLDAVMDGSIILTEWLKKPEGACCKLLGHLDRRPRHPRPRRRHRAAEGQQGIDRQAQCRDRRAARQRKVQGNQRQIFCIRRLRQLRPTTNAFGSAVRRSRFYEDGDFLGRTAFPFYNSIVGLGATMGRVGGDFISARYYSGIADEHLNTRENVGVQDLSTMGKMDIKGPEAEALVNHVIVNDAAAMKPGQVRYSTICREDGGIMDDLTVFRLGPEHFMLVTGSVNRLKMLPWLLHHAQGRKTYVTDITAAVAFPTIQGPRSRELLKALVSDADLDSLKRWSFASGRVGETKVLISRTGVTGELGFELFVPADEATSVWDALMRTGADFGLKPYGVPAMFTLGLEKAYPAHGIDMDETHTPFHVGLDRWIKFDKGDFVGREALLKVRDKGLDERWTGLILDGDMPAATNARVLAGDEDAGVITYSDHGYSLGKVLATARLRVPFTAIGRELSIDIDGTPTRAVVAPMPFFDPEGVRLRA</sequence>
<evidence type="ECO:0000256" key="4">
    <source>
        <dbReference type="SAM" id="SignalP"/>
    </source>
</evidence>
<evidence type="ECO:0000256" key="2">
    <source>
        <dbReference type="ARBA" id="ARBA00022729"/>
    </source>
</evidence>
<reference evidence="6 7" key="1">
    <citation type="submission" date="2013-02" db="EMBL/GenBank/DDBJ databases">
        <authorList>
            <person name="Genoscope - CEA"/>
        </authorList>
    </citation>
    <scope>NUCLEOTIDE SEQUENCE [LARGE SCALE GENOMIC DNA]</scope>
    <source>
        <strain evidence="6 7">STM 2683</strain>
    </source>
</reference>
<keyword evidence="2 4" id="KW-0732">Signal</keyword>
<dbReference type="PANTHER" id="PTHR43757">
    <property type="entry name" value="AMINOMETHYLTRANSFERASE"/>
    <property type="match status" value="1"/>
</dbReference>
<dbReference type="Pfam" id="PF01571">
    <property type="entry name" value="GCV_T"/>
    <property type="match status" value="1"/>
</dbReference>
<dbReference type="PANTHER" id="PTHR43757:SF2">
    <property type="entry name" value="AMINOMETHYLTRANSFERASE, MITOCHONDRIAL"/>
    <property type="match status" value="1"/>
</dbReference>
<comment type="caution">
    <text evidence="6">The sequence shown here is derived from an EMBL/GenBank/DDBJ whole genome shotgun (WGS) entry which is preliminary data.</text>
</comment>
<dbReference type="Pfam" id="PF00497">
    <property type="entry name" value="SBP_bac_3"/>
    <property type="match status" value="1"/>
</dbReference>
<name>M5EHA0_9HYPH</name>
<dbReference type="SMART" id="SM00062">
    <property type="entry name" value="PBPb"/>
    <property type="match status" value="1"/>
</dbReference>
<evidence type="ECO:0000259" key="5">
    <source>
        <dbReference type="SMART" id="SM00062"/>
    </source>
</evidence>
<gene>
    <name evidence="6" type="ORF">MESS2_1180007</name>
</gene>
<dbReference type="SUPFAM" id="SSF53850">
    <property type="entry name" value="Periplasmic binding protein-like II"/>
    <property type="match status" value="1"/>
</dbReference>
<dbReference type="GO" id="GO:0008168">
    <property type="term" value="F:methyltransferase activity"/>
    <property type="evidence" value="ECO:0007669"/>
    <property type="project" value="UniProtKB-KW"/>
</dbReference>
<evidence type="ECO:0000313" key="7">
    <source>
        <dbReference type="Proteomes" id="UP000012062"/>
    </source>
</evidence>
<feature type="domain" description="Solute-binding protein family 3/N-terminal" evidence="5">
    <location>
        <begin position="28"/>
        <end position="247"/>
    </location>
</feature>
<protein>
    <submittedName>
        <fullName evidence="6">Aminomethyltransferase (Modular protein)</fullName>
    </submittedName>
</protein>
<evidence type="ECO:0000313" key="6">
    <source>
        <dbReference type="EMBL" id="CCV03999.1"/>
    </source>
</evidence>
<keyword evidence="6" id="KW-0489">Methyltransferase</keyword>
<dbReference type="EMBL" id="CAUM01000022">
    <property type="protein sequence ID" value="CCV03999.1"/>
    <property type="molecule type" value="Genomic_DNA"/>
</dbReference>
<organism evidence="6 7">
    <name type="scientific">Mesorhizobium metallidurans STM 2683</name>
    <dbReference type="NCBI Taxonomy" id="1297569"/>
    <lineage>
        <taxon>Bacteria</taxon>
        <taxon>Pseudomonadati</taxon>
        <taxon>Pseudomonadota</taxon>
        <taxon>Alphaproteobacteria</taxon>
        <taxon>Hyphomicrobiales</taxon>
        <taxon>Phyllobacteriaceae</taxon>
        <taxon>Mesorhizobium</taxon>
    </lineage>
</organism>
<comment type="similarity">
    <text evidence="1">Belongs to the bacterial solute-binding protein 3 family.</text>
</comment>
<keyword evidence="6" id="KW-0808">Transferase</keyword>
<dbReference type="AlphaFoldDB" id="M5EHA0"/>
<dbReference type="Proteomes" id="UP000012062">
    <property type="component" value="Unassembled WGS sequence"/>
</dbReference>
<dbReference type="eggNOG" id="COG0834">
    <property type="taxonomic scope" value="Bacteria"/>
</dbReference>
<dbReference type="SUPFAM" id="SSF101790">
    <property type="entry name" value="Aminomethyltransferase beta-barrel domain"/>
    <property type="match status" value="1"/>
</dbReference>
<evidence type="ECO:0000256" key="1">
    <source>
        <dbReference type="ARBA" id="ARBA00010333"/>
    </source>
</evidence>
<dbReference type="STRING" id="1297569.MESS2_1180007"/>
<dbReference type="InterPro" id="IPR018313">
    <property type="entry name" value="SBP_3_CS"/>
</dbReference>
<dbReference type="PROSITE" id="PS01039">
    <property type="entry name" value="SBP_BACTERIAL_3"/>
    <property type="match status" value="1"/>
</dbReference>
<dbReference type="GO" id="GO:0005829">
    <property type="term" value="C:cytosol"/>
    <property type="evidence" value="ECO:0007669"/>
    <property type="project" value="TreeGrafter"/>
</dbReference>
<feature type="region of interest" description="Disordered" evidence="3">
    <location>
        <begin position="205"/>
        <end position="241"/>
    </location>
</feature>
<dbReference type="InterPro" id="IPR027266">
    <property type="entry name" value="TrmE/GcvT-like"/>
</dbReference>
<dbReference type="GO" id="GO:0032259">
    <property type="term" value="P:methylation"/>
    <property type="evidence" value="ECO:0007669"/>
    <property type="project" value="UniProtKB-KW"/>
</dbReference>
<dbReference type="InterPro" id="IPR029043">
    <property type="entry name" value="GcvT/YgfZ_C"/>
</dbReference>
<dbReference type="InterPro" id="IPR006222">
    <property type="entry name" value="GCVT_N"/>
</dbReference>